<dbReference type="NCBIfam" id="TIGR02779">
    <property type="entry name" value="NHEJ_ligase_lig"/>
    <property type="match status" value="1"/>
</dbReference>
<dbReference type="Gene3D" id="3.90.920.10">
    <property type="entry name" value="DNA primase, PRIM domain"/>
    <property type="match status" value="1"/>
</dbReference>
<reference evidence="26" key="1">
    <citation type="journal article" date="2019" name="Int. J. Syst. Evol. Microbiol.">
        <title>The Global Catalogue of Microorganisms (GCM) 10K type strain sequencing project: providing services to taxonomists for standard genome sequencing and annotation.</title>
        <authorList>
            <consortium name="The Broad Institute Genomics Platform"/>
            <consortium name="The Broad Institute Genome Sequencing Center for Infectious Disease"/>
            <person name="Wu L."/>
            <person name="Ma J."/>
        </authorList>
    </citation>
    <scope>NUCLEOTIDE SEQUENCE [LARGE SCALE GENOMIC DNA]</scope>
    <source>
        <strain evidence="26">CGMCC 4.6997</strain>
    </source>
</reference>
<dbReference type="InterPro" id="IPR014146">
    <property type="entry name" value="LigD_ligase_dom"/>
</dbReference>
<comment type="similarity">
    <text evidence="22">In the N-terminal section; belongs to the LigD polymerase family.</text>
</comment>
<keyword evidence="8" id="KW-0547">Nucleotide-binding</keyword>
<evidence type="ECO:0000256" key="23">
    <source>
        <dbReference type="SAM" id="MobiDB-lite"/>
    </source>
</evidence>
<evidence type="ECO:0000256" key="6">
    <source>
        <dbReference type="ARBA" id="ARBA00022722"/>
    </source>
</evidence>
<keyword evidence="3 25" id="KW-0436">Ligase</keyword>
<organism evidence="25 26">
    <name type="scientific">Lysinimonas soli</name>
    <dbReference type="NCBI Taxonomy" id="1074233"/>
    <lineage>
        <taxon>Bacteria</taxon>
        <taxon>Bacillati</taxon>
        <taxon>Actinomycetota</taxon>
        <taxon>Actinomycetes</taxon>
        <taxon>Micrococcales</taxon>
        <taxon>Microbacteriaceae</taxon>
        <taxon>Lysinimonas</taxon>
    </lineage>
</organism>
<dbReference type="Pfam" id="PF01068">
    <property type="entry name" value="DNA_ligase_A_M"/>
    <property type="match status" value="1"/>
</dbReference>
<evidence type="ECO:0000259" key="24">
    <source>
        <dbReference type="PROSITE" id="PS50160"/>
    </source>
</evidence>
<comment type="cofactor">
    <cofactor evidence="1">
        <name>Mn(2+)</name>
        <dbReference type="ChEBI" id="CHEBI:29035"/>
    </cofactor>
</comment>
<dbReference type="Gene3D" id="3.30.1490.70">
    <property type="match status" value="1"/>
</dbReference>
<evidence type="ECO:0000256" key="22">
    <source>
        <dbReference type="ARBA" id="ARBA00049990"/>
    </source>
</evidence>
<evidence type="ECO:0000313" key="25">
    <source>
        <dbReference type="EMBL" id="MFC5501286.1"/>
    </source>
</evidence>
<keyword evidence="9" id="KW-0227">DNA damage</keyword>
<evidence type="ECO:0000256" key="2">
    <source>
        <dbReference type="ARBA" id="ARBA00012727"/>
    </source>
</evidence>
<comment type="caution">
    <text evidence="25">The sequence shown here is derived from an EMBL/GenBank/DDBJ whole genome shotgun (WGS) entry which is preliminary data.</text>
</comment>
<dbReference type="PANTHER" id="PTHR42705">
    <property type="entry name" value="BIFUNCTIONAL NON-HOMOLOGOUS END JOINING PROTEIN LIGD"/>
    <property type="match status" value="1"/>
</dbReference>
<dbReference type="EMBL" id="JBHSMG010000001">
    <property type="protein sequence ID" value="MFC5501286.1"/>
    <property type="molecule type" value="Genomic_DNA"/>
</dbReference>
<keyword evidence="14" id="KW-0238">DNA-binding</keyword>
<dbReference type="NCBIfam" id="TIGR02777">
    <property type="entry name" value="LigD_PE_dom"/>
    <property type="match status" value="1"/>
</dbReference>
<evidence type="ECO:0000313" key="26">
    <source>
        <dbReference type="Proteomes" id="UP001596039"/>
    </source>
</evidence>
<evidence type="ECO:0000256" key="19">
    <source>
        <dbReference type="ARBA" id="ARBA00029943"/>
    </source>
</evidence>
<keyword evidence="26" id="KW-1185">Reference proteome</keyword>
<dbReference type="Pfam" id="PF13298">
    <property type="entry name" value="LigD_N"/>
    <property type="match status" value="1"/>
</dbReference>
<dbReference type="Proteomes" id="UP001596039">
    <property type="component" value="Unassembled WGS sequence"/>
</dbReference>
<dbReference type="PANTHER" id="PTHR42705:SF2">
    <property type="entry name" value="BIFUNCTIONAL NON-HOMOLOGOUS END JOINING PROTEIN LIGD"/>
    <property type="match status" value="1"/>
</dbReference>
<dbReference type="Pfam" id="PF04679">
    <property type="entry name" value="DNA_ligase_A_C"/>
    <property type="match status" value="1"/>
</dbReference>
<dbReference type="Gene3D" id="2.40.50.140">
    <property type="entry name" value="Nucleic acid-binding proteins"/>
    <property type="match status" value="1"/>
</dbReference>
<feature type="region of interest" description="Disordered" evidence="23">
    <location>
        <begin position="304"/>
        <end position="349"/>
    </location>
</feature>
<evidence type="ECO:0000256" key="17">
    <source>
        <dbReference type="ARBA" id="ARBA00023211"/>
    </source>
</evidence>
<name>A0ABW0NL11_9MICO</name>
<dbReference type="SUPFAM" id="SSF56091">
    <property type="entry name" value="DNA ligase/mRNA capping enzyme, catalytic domain"/>
    <property type="match status" value="1"/>
</dbReference>
<evidence type="ECO:0000256" key="1">
    <source>
        <dbReference type="ARBA" id="ARBA00001936"/>
    </source>
</evidence>
<keyword evidence="18" id="KW-0511">Multifunctional enzyme</keyword>
<dbReference type="Gene3D" id="3.30.470.30">
    <property type="entry name" value="DNA ligase/mRNA capping enzyme"/>
    <property type="match status" value="1"/>
</dbReference>
<feature type="compositionally biased region" description="Basic and acidic residues" evidence="23">
    <location>
        <begin position="836"/>
        <end position="852"/>
    </location>
</feature>
<keyword evidence="4" id="KW-0808">Transferase</keyword>
<evidence type="ECO:0000256" key="10">
    <source>
        <dbReference type="ARBA" id="ARBA00022801"/>
    </source>
</evidence>
<evidence type="ECO:0000256" key="5">
    <source>
        <dbReference type="ARBA" id="ARBA00022695"/>
    </source>
</evidence>
<evidence type="ECO:0000256" key="14">
    <source>
        <dbReference type="ARBA" id="ARBA00023125"/>
    </source>
</evidence>
<dbReference type="InterPro" id="IPR012340">
    <property type="entry name" value="NA-bd_OB-fold"/>
</dbReference>
<evidence type="ECO:0000256" key="20">
    <source>
        <dbReference type="ARBA" id="ARBA00034003"/>
    </source>
</evidence>
<dbReference type="SUPFAM" id="SSF50249">
    <property type="entry name" value="Nucleic acid-binding proteins"/>
    <property type="match status" value="1"/>
</dbReference>
<dbReference type="CDD" id="cd07906">
    <property type="entry name" value="Adenylation_DNA_ligase_LigD_LigC"/>
    <property type="match status" value="1"/>
</dbReference>
<sequence>MARSSGGSAGDGPDSYVEVGGHRLRLTNLDKVLYPETGTTKAEVIEYYSRVADALITHARDRPATRKRWVSGVGTAEKPGQVFFEKNLPSSAPDWILRRPIQHSDHVNEYPLVNDLATLVWIAQQAALEIHVPQWRFGRNGARKNPDRMVLDLDPGEGAGLAECAEVARLVRQILQGMGLDPMPVTSGSKGIHLYAALDGTQSSDEVSAVAHELARALEADHPELVVSDMKKAVRGGKVLLDWSQNNGSKTTVVPYSLRGRARPTVAAPRTWRELAAPGLAQLEFGEVLKRLAAKGDPLADVSAGRSGDFDSGHERGGEELAEYRRMRNRSKTPEPFGDVPGSDPSWKPDPQNPHFVIQEHHASSLHYDFRLERDGVLVSWAVPKGVPTDPSQNHLAVHVEDHPFDYGTFEGSIPKGEYGAGEVAIWDRGRYELEKWRDDPGDGEVILTIHGEKHGSHRLALIQTKQGDNPKNWMLHLMKSQDPVDWDAEGGPVNRVTGEKWHGHRTVSSGRKGLGAPTKTIVGSRVPSTALHPMLATLGATTGVDRFAGGPDWSYEMKWDGIRAIATIRGDEVTLRSRNGLDLTGSYPELAELAAAVRGDAVLDGEIVALDGAGRPSFGTLQKRMGLTSPRDVERGRLATPVHYFVFDVLSAGGISHLDDPYATRRGLLAELVTDRGAVTVPPDAGDDLAAALATSEKLGLEGVIAKRRDSPYRAGKRSRDWIKLKHTLTQEVVVGGWRPGNGSRADSIGSLLLGIPDADGLRYVGRVGTGFTDRQLAEIRARLDGMTRATPPLLDVPSADARDAHWVTPSLVGEVEFAELTADGRLRAPSWRGWRPDKDPSEVVREAPGQ</sequence>
<comment type="similarity">
    <text evidence="21">In the C-terminal section; belongs to the ATP-dependent DNA ligase family.</text>
</comment>
<dbReference type="PROSITE" id="PS50160">
    <property type="entry name" value="DNA_LIGASE_A3"/>
    <property type="match status" value="1"/>
</dbReference>
<evidence type="ECO:0000256" key="12">
    <source>
        <dbReference type="ARBA" id="ARBA00022840"/>
    </source>
</evidence>
<protein>
    <recommendedName>
        <fullName evidence="2">DNA ligase (ATP)</fullName>
        <ecNumber evidence="2">6.5.1.1</ecNumber>
    </recommendedName>
    <alternativeName>
        <fullName evidence="19">NHEJ DNA polymerase</fullName>
    </alternativeName>
</protein>
<dbReference type="PROSITE" id="PS00697">
    <property type="entry name" value="DNA_LIGASE_A1"/>
    <property type="match status" value="1"/>
</dbReference>
<dbReference type="InterPro" id="IPR012310">
    <property type="entry name" value="DNA_ligase_ATP-dep_cent"/>
</dbReference>
<dbReference type="InterPro" id="IPR014145">
    <property type="entry name" value="LigD_pol_dom"/>
</dbReference>
<evidence type="ECO:0000256" key="9">
    <source>
        <dbReference type="ARBA" id="ARBA00022763"/>
    </source>
</evidence>
<dbReference type="InterPro" id="IPR033649">
    <property type="entry name" value="MtLigD_Pol-like"/>
</dbReference>
<evidence type="ECO:0000256" key="11">
    <source>
        <dbReference type="ARBA" id="ARBA00022839"/>
    </source>
</evidence>
<evidence type="ECO:0000256" key="7">
    <source>
        <dbReference type="ARBA" id="ARBA00022723"/>
    </source>
</evidence>
<keyword evidence="7" id="KW-0479">Metal-binding</keyword>
<accession>A0ABW0NL11</accession>
<dbReference type="GO" id="GO:0003910">
    <property type="term" value="F:DNA ligase (ATP) activity"/>
    <property type="evidence" value="ECO:0007669"/>
    <property type="project" value="UniProtKB-EC"/>
</dbReference>
<evidence type="ECO:0000256" key="13">
    <source>
        <dbReference type="ARBA" id="ARBA00022932"/>
    </source>
</evidence>
<keyword evidence="12" id="KW-0067">ATP-binding</keyword>
<comment type="catalytic activity">
    <reaction evidence="20">
        <text>ATP + (deoxyribonucleotide)n-3'-hydroxyl + 5'-phospho-(deoxyribonucleotide)m = (deoxyribonucleotide)n+m + AMP + diphosphate.</text>
        <dbReference type="EC" id="6.5.1.1"/>
    </reaction>
</comment>
<keyword evidence="6" id="KW-0540">Nuclease</keyword>
<keyword evidence="11" id="KW-0269">Exonuclease</keyword>
<evidence type="ECO:0000256" key="18">
    <source>
        <dbReference type="ARBA" id="ARBA00023268"/>
    </source>
</evidence>
<feature type="compositionally biased region" description="Basic and acidic residues" evidence="23">
    <location>
        <begin position="308"/>
        <end position="326"/>
    </location>
</feature>
<dbReference type="InterPro" id="IPR014144">
    <property type="entry name" value="LigD_PE_domain"/>
</dbReference>
<feature type="region of interest" description="Disordered" evidence="23">
    <location>
        <begin position="830"/>
        <end position="852"/>
    </location>
</feature>
<evidence type="ECO:0000256" key="4">
    <source>
        <dbReference type="ARBA" id="ARBA00022679"/>
    </source>
</evidence>
<dbReference type="Pfam" id="PF21686">
    <property type="entry name" value="LigD_Prim-Pol"/>
    <property type="match status" value="1"/>
</dbReference>
<dbReference type="EC" id="6.5.1.1" evidence="2"/>
<keyword evidence="5" id="KW-0548">Nucleotidyltransferase</keyword>
<evidence type="ECO:0000256" key="21">
    <source>
        <dbReference type="ARBA" id="ARBA00049981"/>
    </source>
</evidence>
<dbReference type="InterPro" id="IPR016059">
    <property type="entry name" value="DNA_ligase_ATP-dep_CS"/>
</dbReference>
<keyword evidence="16" id="KW-0234">DNA repair</keyword>
<evidence type="ECO:0000256" key="8">
    <source>
        <dbReference type="ARBA" id="ARBA00022741"/>
    </source>
</evidence>
<evidence type="ECO:0000256" key="15">
    <source>
        <dbReference type="ARBA" id="ARBA00023172"/>
    </source>
</evidence>
<evidence type="ECO:0000256" key="16">
    <source>
        <dbReference type="ARBA" id="ARBA00023204"/>
    </source>
</evidence>
<feature type="domain" description="ATP-dependent DNA ligase family profile" evidence="24">
    <location>
        <begin position="641"/>
        <end position="759"/>
    </location>
</feature>
<dbReference type="CDD" id="cd07971">
    <property type="entry name" value="OBF_DNA_ligase_LigD"/>
    <property type="match status" value="1"/>
</dbReference>
<dbReference type="InterPro" id="IPR012309">
    <property type="entry name" value="DNA_ligase_ATP-dep_C"/>
</dbReference>
<dbReference type="CDD" id="cd04863">
    <property type="entry name" value="MtLigD_Pol_like"/>
    <property type="match status" value="1"/>
</dbReference>
<gene>
    <name evidence="25" type="ORF">ACFPJ4_03415</name>
</gene>
<dbReference type="NCBIfam" id="NF007210">
    <property type="entry name" value="PRK09632.1"/>
    <property type="match status" value="1"/>
</dbReference>
<dbReference type="InterPro" id="IPR052171">
    <property type="entry name" value="NHEJ_LigD"/>
</dbReference>
<keyword evidence="17" id="KW-0464">Manganese</keyword>
<evidence type="ECO:0000256" key="3">
    <source>
        <dbReference type="ARBA" id="ARBA00022598"/>
    </source>
</evidence>
<dbReference type="NCBIfam" id="TIGR02778">
    <property type="entry name" value="ligD_pol"/>
    <property type="match status" value="1"/>
</dbReference>
<proteinExistence type="inferred from homology"/>
<keyword evidence="10" id="KW-0378">Hydrolase</keyword>
<keyword evidence="13" id="KW-0239">DNA-directed DNA polymerase</keyword>
<dbReference type="RefSeq" id="WP_386738885.1">
    <property type="nucleotide sequence ID" value="NZ_JBHSMG010000001.1"/>
</dbReference>
<keyword evidence="15" id="KW-0233">DNA recombination</keyword>